<dbReference type="Proteomes" id="UP000326061">
    <property type="component" value="Chromosome"/>
</dbReference>
<dbReference type="AlphaFoldDB" id="A0AAJ4A2X2"/>
<reference evidence="2" key="1">
    <citation type="submission" date="2019-06" db="EMBL/GenBank/DDBJ databases">
        <title>Sulfurimonas gotlandica sp. nov., a chemoautotrophic and psychrotolerant epsilonproteobacterium isolated from a pelagic redoxcline, and an emended description of the genus Sulfurimonas.</title>
        <authorList>
            <person name="Wang S."/>
            <person name="Jiang L."/>
            <person name="Shao Z."/>
        </authorList>
    </citation>
    <scope>NUCLEOTIDE SEQUENCE [LARGE SCALE GENOMIC DNA]</scope>
    <source>
        <strain evidence="2">1-1N</strain>
    </source>
</reference>
<keyword evidence="2" id="KW-1185">Reference proteome</keyword>
<dbReference type="KEGG" id="suln:FJR47_02770"/>
<evidence type="ECO:0000313" key="2">
    <source>
        <dbReference type="Proteomes" id="UP000326061"/>
    </source>
</evidence>
<gene>
    <name evidence="1" type="ORF">FJR47_02770</name>
</gene>
<name>A0AAJ4A2X2_9BACT</name>
<dbReference type="EMBL" id="CP041166">
    <property type="protein sequence ID" value="QFR42889.1"/>
    <property type="molecule type" value="Genomic_DNA"/>
</dbReference>
<accession>A0AAJ4A2X2</accession>
<organism evidence="1 2">
    <name type="scientific">Sulfurimonas xiamenensis</name>
    <dbReference type="NCBI Taxonomy" id="2590021"/>
    <lineage>
        <taxon>Bacteria</taxon>
        <taxon>Pseudomonadati</taxon>
        <taxon>Campylobacterota</taxon>
        <taxon>Epsilonproteobacteria</taxon>
        <taxon>Campylobacterales</taxon>
        <taxon>Sulfurimonadaceae</taxon>
        <taxon>Sulfurimonas</taxon>
    </lineage>
</organism>
<protein>
    <submittedName>
        <fullName evidence="1">Uncharacterized protein</fullName>
    </submittedName>
</protein>
<sequence>MNKFYDVFEIFQDLDTETVELFGRADFDIEDIHELELLKSNISKLDSAIDEKISSIYNDVMSKGFDNE</sequence>
<evidence type="ECO:0000313" key="1">
    <source>
        <dbReference type="EMBL" id="QFR42889.1"/>
    </source>
</evidence>
<dbReference type="RefSeq" id="WP_152298952.1">
    <property type="nucleotide sequence ID" value="NZ_CP041166.1"/>
</dbReference>
<proteinExistence type="predicted"/>